<dbReference type="Proteomes" id="UP000095280">
    <property type="component" value="Unplaced"/>
</dbReference>
<dbReference type="InterPro" id="IPR000859">
    <property type="entry name" value="CUB_dom"/>
</dbReference>
<dbReference type="InterPro" id="IPR035914">
    <property type="entry name" value="Sperma_CUB_dom_sf"/>
</dbReference>
<dbReference type="WBParaSite" id="maker-uti_cns_0001183-snap-gene-0.11-mRNA-1">
    <property type="protein sequence ID" value="maker-uti_cns_0001183-snap-gene-0.11-mRNA-1"/>
    <property type="gene ID" value="maker-uti_cns_0001183-snap-gene-0.11"/>
</dbReference>
<dbReference type="SMART" id="SM00042">
    <property type="entry name" value="CUB"/>
    <property type="match status" value="1"/>
</dbReference>
<evidence type="ECO:0000256" key="1">
    <source>
        <dbReference type="ARBA" id="ARBA00022737"/>
    </source>
</evidence>
<name>A0A1I8GAB8_9PLAT</name>
<comment type="caution">
    <text evidence="3">Lacks conserved residue(s) required for the propagation of feature annotation.</text>
</comment>
<keyword evidence="2" id="KW-1015">Disulfide bond</keyword>
<feature type="domain" description="CUB" evidence="4">
    <location>
        <begin position="1"/>
        <end position="98"/>
    </location>
</feature>
<dbReference type="PANTHER" id="PTHR24251">
    <property type="entry name" value="OVOCHYMASE-RELATED"/>
    <property type="match status" value="1"/>
</dbReference>
<dbReference type="Gene3D" id="2.60.120.290">
    <property type="entry name" value="Spermadhesin, CUB domain"/>
    <property type="match status" value="1"/>
</dbReference>
<dbReference type="PROSITE" id="PS01180">
    <property type="entry name" value="CUB"/>
    <property type="match status" value="1"/>
</dbReference>
<accession>A0A1I8GAB8</accession>
<keyword evidence="1" id="KW-0677">Repeat</keyword>
<dbReference type="AlphaFoldDB" id="A0A1I8GAB8"/>
<keyword evidence="5" id="KW-1185">Reference proteome</keyword>
<dbReference type="Pfam" id="PF00431">
    <property type="entry name" value="CUB"/>
    <property type="match status" value="1"/>
</dbReference>
<evidence type="ECO:0000259" key="4">
    <source>
        <dbReference type="PROSITE" id="PS01180"/>
    </source>
</evidence>
<protein>
    <submittedName>
        <fullName evidence="6">CUB domain-containing protein</fullName>
    </submittedName>
</protein>
<proteinExistence type="predicted"/>
<evidence type="ECO:0000313" key="6">
    <source>
        <dbReference type="WBParaSite" id="maker-uti_cns_0001183-snap-gene-0.11-mRNA-1"/>
    </source>
</evidence>
<sequence>MNCTWQIVAPVGERIAVWFTYINLHFSRDSPRSRDYVEMFEGMSTSHRTSSIRCFTGIGWRPTRMPPTVVSTSNALTVRFISDGIATDKGFRLRYEAKVIPHNGSCGSIQFLDASNTSGVIPSHQGRAGGMLYSSNMTCEWQLPQIPGLTTDVTLLNISLAKGDSMWLTAAAASGPGRRTFHVALDWNTISINRTLEPAVDVRMHFKSDSYSESTGFLIHFRLYNGE</sequence>
<dbReference type="SUPFAM" id="SSF49854">
    <property type="entry name" value="Spermadhesin, CUB domain"/>
    <property type="match status" value="2"/>
</dbReference>
<organism evidence="5 6">
    <name type="scientific">Macrostomum lignano</name>
    <dbReference type="NCBI Taxonomy" id="282301"/>
    <lineage>
        <taxon>Eukaryota</taxon>
        <taxon>Metazoa</taxon>
        <taxon>Spiralia</taxon>
        <taxon>Lophotrochozoa</taxon>
        <taxon>Platyhelminthes</taxon>
        <taxon>Rhabditophora</taxon>
        <taxon>Macrostomorpha</taxon>
        <taxon>Macrostomida</taxon>
        <taxon>Macrostomidae</taxon>
        <taxon>Macrostomum</taxon>
    </lineage>
</organism>
<reference evidence="6" key="1">
    <citation type="submission" date="2016-11" db="UniProtKB">
        <authorList>
            <consortium name="WormBaseParasite"/>
        </authorList>
    </citation>
    <scope>IDENTIFICATION</scope>
</reference>
<evidence type="ECO:0000313" key="5">
    <source>
        <dbReference type="Proteomes" id="UP000095280"/>
    </source>
</evidence>
<dbReference type="CDD" id="cd00041">
    <property type="entry name" value="CUB"/>
    <property type="match status" value="1"/>
</dbReference>
<evidence type="ECO:0000256" key="2">
    <source>
        <dbReference type="ARBA" id="ARBA00023157"/>
    </source>
</evidence>
<evidence type="ECO:0000256" key="3">
    <source>
        <dbReference type="PROSITE-ProRule" id="PRU00059"/>
    </source>
</evidence>